<dbReference type="InterPro" id="IPR001343">
    <property type="entry name" value="Hemolysn_Ca-bd"/>
</dbReference>
<name>U7QBX9_9CYAN</name>
<evidence type="ECO:0000313" key="5">
    <source>
        <dbReference type="Proteomes" id="UP000017127"/>
    </source>
</evidence>
<sequence>MPTYNGTGGNDYLTGSPSNDTMRGFSGNDQLYGFGGGDRLEGGDGIDLLYGNDGADQLFGEGGRDDLFGGQANDDLKGGSDNDRLYGDLGNDTLDGNSGFDFLDGGPGNDTFYYTPGVDQIGNIEAGDSLITTYNYYSSFAASAISAATQNVETSIEDQINIDWSRFGAPHVSSFEEFITWKETRNREFLQESIETGLQEEARLTALLEDRKNGLPMTAEASIDPLTGVDTETLESLLSETQTRTEYLMSSLEEPEKSIWEPNYFLPTDNYIGDSEIIAVPPGSSELADSIFSASHPERSFTIVEVEGLAYPEDLFASPEYSAESFLG</sequence>
<evidence type="ECO:0000256" key="2">
    <source>
        <dbReference type="ARBA" id="ARBA00022525"/>
    </source>
</evidence>
<dbReference type="PANTHER" id="PTHR38340:SF1">
    <property type="entry name" value="S-LAYER PROTEIN"/>
    <property type="match status" value="1"/>
</dbReference>
<dbReference type="InterPro" id="IPR011049">
    <property type="entry name" value="Serralysin-like_metalloprot_C"/>
</dbReference>
<accession>U7QBX9</accession>
<evidence type="ECO:0000256" key="3">
    <source>
        <dbReference type="SAM" id="MobiDB-lite"/>
    </source>
</evidence>
<organism evidence="4 5">
    <name type="scientific">Lyngbya aestuarii BL J</name>
    <dbReference type="NCBI Taxonomy" id="1348334"/>
    <lineage>
        <taxon>Bacteria</taxon>
        <taxon>Bacillati</taxon>
        <taxon>Cyanobacteriota</taxon>
        <taxon>Cyanophyceae</taxon>
        <taxon>Oscillatoriophycideae</taxon>
        <taxon>Oscillatoriales</taxon>
        <taxon>Microcoleaceae</taxon>
        <taxon>Lyngbya</taxon>
    </lineage>
</organism>
<proteinExistence type="predicted"/>
<dbReference type="GO" id="GO:0005576">
    <property type="term" value="C:extracellular region"/>
    <property type="evidence" value="ECO:0007669"/>
    <property type="project" value="UniProtKB-SubCell"/>
</dbReference>
<comment type="subcellular location">
    <subcellularLocation>
        <location evidence="1">Secreted</location>
    </subcellularLocation>
</comment>
<dbReference type="SUPFAM" id="SSF51120">
    <property type="entry name" value="beta-Roll"/>
    <property type="match status" value="1"/>
</dbReference>
<dbReference type="AlphaFoldDB" id="U7QBX9"/>
<dbReference type="PRINTS" id="PR00313">
    <property type="entry name" value="CABNDNGRPT"/>
</dbReference>
<dbReference type="GO" id="GO:0005509">
    <property type="term" value="F:calcium ion binding"/>
    <property type="evidence" value="ECO:0007669"/>
    <property type="project" value="InterPro"/>
</dbReference>
<dbReference type="EMBL" id="AUZM01000059">
    <property type="protein sequence ID" value="ERT05369.1"/>
    <property type="molecule type" value="Genomic_DNA"/>
</dbReference>
<gene>
    <name evidence="4" type="ORF">M595_4662</name>
</gene>
<comment type="caution">
    <text evidence="4">The sequence shown here is derived from an EMBL/GenBank/DDBJ whole genome shotgun (WGS) entry which is preliminary data.</text>
</comment>
<evidence type="ECO:0000256" key="1">
    <source>
        <dbReference type="ARBA" id="ARBA00004613"/>
    </source>
</evidence>
<dbReference type="InterPro" id="IPR050557">
    <property type="entry name" value="RTX_toxin/Mannuronan_C5-epim"/>
</dbReference>
<dbReference type="PANTHER" id="PTHR38340">
    <property type="entry name" value="S-LAYER PROTEIN"/>
    <property type="match status" value="1"/>
</dbReference>
<dbReference type="OrthoDB" id="448099at2"/>
<evidence type="ECO:0000313" key="4">
    <source>
        <dbReference type="EMBL" id="ERT05369.1"/>
    </source>
</evidence>
<dbReference type="PROSITE" id="PS00330">
    <property type="entry name" value="HEMOLYSIN_CALCIUM"/>
    <property type="match status" value="1"/>
</dbReference>
<protein>
    <submittedName>
        <fullName evidence="4">Hemolysin-type calcium-binding repeat family protein</fullName>
    </submittedName>
</protein>
<feature type="region of interest" description="Disordered" evidence="3">
    <location>
        <begin position="1"/>
        <end position="22"/>
    </location>
</feature>
<dbReference type="Pfam" id="PF00353">
    <property type="entry name" value="HemolysinCabind"/>
    <property type="match status" value="2"/>
</dbReference>
<dbReference type="InterPro" id="IPR018511">
    <property type="entry name" value="Hemolysin-typ_Ca-bd_CS"/>
</dbReference>
<dbReference type="RefSeq" id="WP_023068359.1">
    <property type="nucleotide sequence ID" value="NZ_AUZM01000059.1"/>
</dbReference>
<feature type="compositionally biased region" description="Basic and acidic residues" evidence="3">
    <location>
        <begin position="74"/>
        <end position="84"/>
    </location>
</feature>
<keyword evidence="5" id="KW-1185">Reference proteome</keyword>
<keyword evidence="2" id="KW-0964">Secreted</keyword>
<dbReference type="Proteomes" id="UP000017127">
    <property type="component" value="Unassembled WGS sequence"/>
</dbReference>
<feature type="region of interest" description="Disordered" evidence="3">
    <location>
        <begin position="61"/>
        <end position="84"/>
    </location>
</feature>
<dbReference type="Gene3D" id="2.150.10.10">
    <property type="entry name" value="Serralysin-like metalloprotease, C-terminal"/>
    <property type="match status" value="2"/>
</dbReference>
<reference evidence="4 5" key="1">
    <citation type="journal article" date="2013" name="Front. Microbiol.">
        <title>Comparative genomic analyses of the cyanobacterium, Lyngbya aestuarii BL J, a powerful hydrogen producer.</title>
        <authorList>
            <person name="Kothari A."/>
            <person name="Vaughn M."/>
            <person name="Garcia-Pichel F."/>
        </authorList>
    </citation>
    <scope>NUCLEOTIDE SEQUENCE [LARGE SCALE GENOMIC DNA]</scope>
    <source>
        <strain evidence="4 5">BL J</strain>
    </source>
</reference>